<dbReference type="SUPFAM" id="SSF51905">
    <property type="entry name" value="FAD/NAD(P)-binding domain"/>
    <property type="match status" value="1"/>
</dbReference>
<dbReference type="AlphaFoldDB" id="F9ZW13"/>
<evidence type="ECO:0000313" key="10">
    <source>
        <dbReference type="EMBL" id="AEG00817.1"/>
    </source>
</evidence>
<reference key="2">
    <citation type="submission" date="2011-05" db="EMBL/GenBank/DDBJ databases">
        <title>Complete genome sequence of the aerobic marine methanotroph Methylomonas methanica MC09.</title>
        <authorList>
            <person name="Boden R."/>
            <person name="Cunliffe M."/>
            <person name="Scanlan J."/>
            <person name="Moussard H."/>
            <person name="Kits K.D."/>
            <person name="Klotz M."/>
            <person name="Jetten M."/>
            <person name="Vuilleumier S."/>
            <person name="Han J."/>
            <person name="Peters L."/>
            <person name="Mikhailova N."/>
            <person name="Teshima H."/>
            <person name="Tapia R."/>
            <person name="Kyrpides N."/>
            <person name="Ivanova N."/>
            <person name="Pagani I."/>
            <person name="Cheng J.-F."/>
            <person name="Goodwin L."/>
            <person name="Han C."/>
            <person name="Hauser L."/>
            <person name="Land M."/>
            <person name="Lapidus A."/>
            <person name="Lucas S."/>
            <person name="Pitluck S."/>
            <person name="Woyke T."/>
            <person name="Stein L.Y."/>
            <person name="Murrell C."/>
        </authorList>
    </citation>
    <scope>NUCLEOTIDE SEQUENCE</scope>
    <source>
        <strain>MC09</strain>
    </source>
</reference>
<keyword evidence="8" id="KW-1133">Transmembrane helix</keyword>
<evidence type="ECO:0000256" key="5">
    <source>
        <dbReference type="ARBA" id="ARBA00023002"/>
    </source>
</evidence>
<feature type="transmembrane region" description="Helical" evidence="8">
    <location>
        <begin position="368"/>
        <end position="390"/>
    </location>
</feature>
<keyword evidence="3" id="KW-0285">Flavoprotein</keyword>
<reference evidence="10 11" key="1">
    <citation type="journal article" date="2011" name="J. Bacteriol.">
        <title>Complete Genome Sequence of the Aerobic Marine Methanotroph Methylomonas methanica MC09.</title>
        <authorList>
            <person name="Boden R."/>
            <person name="Cunliffe M."/>
            <person name="Scanlan J."/>
            <person name="Moussard H."/>
            <person name="Kits K.D."/>
            <person name="Klotz M.G."/>
            <person name="Jetten M.S."/>
            <person name="Vuilleumier S."/>
            <person name="Han J."/>
            <person name="Peters L."/>
            <person name="Mikhailova N."/>
            <person name="Teshima H."/>
            <person name="Tapia R."/>
            <person name="Kyrpides N."/>
            <person name="Ivanova N."/>
            <person name="Pagani I."/>
            <person name="Cheng J.F."/>
            <person name="Goodwin L."/>
            <person name="Han C."/>
            <person name="Hauser L."/>
            <person name="Land M.L."/>
            <person name="Lapidus A."/>
            <person name="Lucas S."/>
            <person name="Pitluck S."/>
            <person name="Woyke T."/>
            <person name="Stein L."/>
            <person name="Murrell J.C."/>
        </authorList>
    </citation>
    <scope>NUCLEOTIDE SEQUENCE [LARGE SCALE GENOMIC DNA]</scope>
    <source>
        <strain evidence="10 11">MC09</strain>
    </source>
</reference>
<evidence type="ECO:0000256" key="4">
    <source>
        <dbReference type="ARBA" id="ARBA00022827"/>
    </source>
</evidence>
<feature type="domain" description="FAD/NAD(P)-binding" evidence="9">
    <location>
        <begin position="10"/>
        <end position="328"/>
    </location>
</feature>
<dbReference type="RefSeq" id="WP_013819057.1">
    <property type="nucleotide sequence ID" value="NC_015572.1"/>
</dbReference>
<keyword evidence="8" id="KW-0812">Transmembrane</keyword>
<dbReference type="Gene3D" id="3.50.50.100">
    <property type="match status" value="1"/>
</dbReference>
<evidence type="ECO:0000256" key="8">
    <source>
        <dbReference type="SAM" id="Phobius"/>
    </source>
</evidence>
<dbReference type="eggNOG" id="COG1252">
    <property type="taxonomic scope" value="Bacteria"/>
</dbReference>
<evidence type="ECO:0000256" key="7">
    <source>
        <dbReference type="ARBA" id="ARBA00047599"/>
    </source>
</evidence>
<dbReference type="PANTHER" id="PTHR43706">
    <property type="entry name" value="NADH DEHYDROGENASE"/>
    <property type="match status" value="1"/>
</dbReference>
<dbReference type="EMBL" id="CP002738">
    <property type="protein sequence ID" value="AEG00817.1"/>
    <property type="molecule type" value="Genomic_DNA"/>
</dbReference>
<dbReference type="PANTHER" id="PTHR43706:SF47">
    <property type="entry name" value="EXTERNAL NADH-UBIQUINONE OXIDOREDUCTASE 1, MITOCHONDRIAL-RELATED"/>
    <property type="match status" value="1"/>
</dbReference>
<dbReference type="InterPro" id="IPR036188">
    <property type="entry name" value="FAD/NAD-bd_sf"/>
</dbReference>
<dbReference type="InterPro" id="IPR045024">
    <property type="entry name" value="NDH-2"/>
</dbReference>
<dbReference type="Pfam" id="PF07992">
    <property type="entry name" value="Pyr_redox_2"/>
    <property type="match status" value="1"/>
</dbReference>
<evidence type="ECO:0000256" key="6">
    <source>
        <dbReference type="ARBA" id="ARBA00023027"/>
    </source>
</evidence>
<keyword evidence="4" id="KW-0274">FAD</keyword>
<dbReference type="PRINTS" id="PR00368">
    <property type="entry name" value="FADPNR"/>
</dbReference>
<proteinExistence type="inferred from homology"/>
<evidence type="ECO:0000256" key="2">
    <source>
        <dbReference type="ARBA" id="ARBA00012637"/>
    </source>
</evidence>
<reference evidence="11" key="3">
    <citation type="submission" date="2011-05" db="EMBL/GenBank/DDBJ databases">
        <title>Complete sequence of Methylomonas methanica MC09.</title>
        <authorList>
            <consortium name="US DOE Joint Genome Institute"/>
            <person name="Lucas S."/>
            <person name="Han J."/>
            <person name="Lapidus A."/>
            <person name="Cheng J.-F."/>
            <person name="Goodwin L."/>
            <person name="Pitluck S."/>
            <person name="Peters L."/>
            <person name="Mikhailova N."/>
            <person name="Teshima H."/>
            <person name="Han C."/>
            <person name="Tapia R."/>
            <person name="Land M."/>
            <person name="Hauser L."/>
            <person name="Kyrpides N."/>
            <person name="Ivanova N."/>
            <person name="Pagani I."/>
            <person name="Stein L."/>
            <person name="Woyke T."/>
        </authorList>
    </citation>
    <scope>NUCLEOTIDE SEQUENCE [LARGE SCALE GENOMIC DNA]</scope>
    <source>
        <strain evidence="11">MC09</strain>
    </source>
</reference>
<dbReference type="PRINTS" id="PR00411">
    <property type="entry name" value="PNDRDTASEI"/>
</dbReference>
<dbReference type="OrthoDB" id="9781621at2"/>
<sequence>MNDNTRSLPHVVIIGAGFGGLATAQVLSNQAIRVTVIDKANHHLFQPLLYQVATAELTASEIAVPIRHVFKNAANVEVILETVKGIDAERQTVATESGMTIQYDFLVLATGARPSYFNHDGWENFAPGLKSIDDAHRIKNLILLAFERAEIETDPQRRRALLTFVIVGGGPTGVELAGAVAEISRKALVHEFRHIAPESSRIILVDAGPNILKGFDEKLSKRALKDLKSLGVEVMNGIRVKSIGPDSVDLDGNQISTTSVIWAAGVTASPAAEWLGIQADHSQRIPVDANMAVRGFEQIYAIGDTSNYVPAGSDTPLPGVAAVAKQQGKFLGRYILALVSGKPLPTFKYRDFGSMATIGRNKAVVRLLGWRLTGAFAWLLWGVVHIYFLIGFPRRFRVAFNWFWNYFTSQRSVRLIFSDSRTPPQNSP</sequence>
<protein>
    <recommendedName>
        <fullName evidence="2">NADH:ubiquinone reductase (non-electrogenic)</fullName>
        <ecNumber evidence="2">1.6.5.9</ecNumber>
    </recommendedName>
</protein>
<keyword evidence="6" id="KW-0520">NAD</keyword>
<name>F9ZW13_METMM</name>
<dbReference type="Proteomes" id="UP000008888">
    <property type="component" value="Chromosome"/>
</dbReference>
<accession>F9ZW13</accession>
<keyword evidence="11" id="KW-1185">Reference proteome</keyword>
<evidence type="ECO:0000313" key="11">
    <source>
        <dbReference type="Proteomes" id="UP000008888"/>
    </source>
</evidence>
<dbReference type="HOGENOM" id="CLU_021377_7_1_6"/>
<dbReference type="GO" id="GO:0050136">
    <property type="term" value="F:NADH dehydrogenase (quinone) (non-electrogenic) activity"/>
    <property type="evidence" value="ECO:0007669"/>
    <property type="project" value="UniProtKB-EC"/>
</dbReference>
<evidence type="ECO:0000256" key="3">
    <source>
        <dbReference type="ARBA" id="ARBA00022630"/>
    </source>
</evidence>
<gene>
    <name evidence="10" type="ordered locus">Metme_2418</name>
</gene>
<keyword evidence="8" id="KW-0472">Membrane</keyword>
<dbReference type="InterPro" id="IPR023753">
    <property type="entry name" value="FAD/NAD-binding_dom"/>
</dbReference>
<dbReference type="STRING" id="857087.Metme_2418"/>
<comment type="similarity">
    <text evidence="1">Belongs to the NADH dehydrogenase family.</text>
</comment>
<comment type="catalytic activity">
    <reaction evidence="7">
        <text>a quinone + NADH + H(+) = a quinol + NAD(+)</text>
        <dbReference type="Rhea" id="RHEA:46160"/>
        <dbReference type="ChEBI" id="CHEBI:15378"/>
        <dbReference type="ChEBI" id="CHEBI:24646"/>
        <dbReference type="ChEBI" id="CHEBI:57540"/>
        <dbReference type="ChEBI" id="CHEBI:57945"/>
        <dbReference type="ChEBI" id="CHEBI:132124"/>
        <dbReference type="EC" id="1.6.5.9"/>
    </reaction>
</comment>
<dbReference type="KEGG" id="mmt:Metme_2418"/>
<keyword evidence="5" id="KW-0560">Oxidoreductase</keyword>
<organism evidence="10 11">
    <name type="scientific">Methylomonas methanica (strain DSM 25384 / MC09)</name>
    <dbReference type="NCBI Taxonomy" id="857087"/>
    <lineage>
        <taxon>Bacteria</taxon>
        <taxon>Pseudomonadati</taxon>
        <taxon>Pseudomonadota</taxon>
        <taxon>Gammaproteobacteria</taxon>
        <taxon>Methylococcales</taxon>
        <taxon>Methylococcaceae</taxon>
        <taxon>Methylomonas</taxon>
    </lineage>
</organism>
<keyword evidence="10" id="KW-0830">Ubiquinone</keyword>
<evidence type="ECO:0000259" key="9">
    <source>
        <dbReference type="Pfam" id="PF07992"/>
    </source>
</evidence>
<dbReference type="EC" id="1.6.5.9" evidence="2"/>
<evidence type="ECO:0000256" key="1">
    <source>
        <dbReference type="ARBA" id="ARBA00005272"/>
    </source>
</evidence>